<evidence type="ECO:0000256" key="4">
    <source>
        <dbReference type="ARBA" id="ARBA00022989"/>
    </source>
</evidence>
<evidence type="ECO:0000313" key="7">
    <source>
        <dbReference type="EMBL" id="SEH12001.1"/>
    </source>
</evidence>
<evidence type="ECO:0000256" key="1">
    <source>
        <dbReference type="ARBA" id="ARBA00004141"/>
    </source>
</evidence>
<keyword evidence="5 6" id="KW-0472">Membrane</keyword>
<keyword evidence="4 6" id="KW-1133">Transmembrane helix</keyword>
<dbReference type="InterPro" id="IPR002781">
    <property type="entry name" value="TM_pro_TauE-like"/>
</dbReference>
<dbReference type="GO" id="GO:0005886">
    <property type="term" value="C:plasma membrane"/>
    <property type="evidence" value="ECO:0007669"/>
    <property type="project" value="UniProtKB-SubCell"/>
</dbReference>
<dbReference type="PANTHER" id="PTHR43701:SF2">
    <property type="entry name" value="MEMBRANE TRANSPORTER PROTEIN YJNA-RELATED"/>
    <property type="match status" value="1"/>
</dbReference>
<dbReference type="EMBL" id="FNWJ01000001">
    <property type="protein sequence ID" value="SEH12001.1"/>
    <property type="molecule type" value="Genomic_DNA"/>
</dbReference>
<feature type="transmembrane region" description="Helical" evidence="6">
    <location>
        <begin position="96"/>
        <end position="116"/>
    </location>
</feature>
<feature type="transmembrane region" description="Helical" evidence="6">
    <location>
        <begin position="183"/>
        <end position="203"/>
    </location>
</feature>
<evidence type="ECO:0000313" key="8">
    <source>
        <dbReference type="Proteomes" id="UP000222056"/>
    </source>
</evidence>
<dbReference type="InterPro" id="IPR051598">
    <property type="entry name" value="TSUP/Inactive_protease-like"/>
</dbReference>
<dbReference type="AlphaFoldDB" id="A0A1H6FM81"/>
<sequence>MWELALIGLLVGVAVGALGAGGSLLAVPLLVQFGNQGIHRATTVALGMVAVSAAAALPRHLRAGRTCLEQAAALAVPVAVGAVAGAFANGALSAQALTIATAVALLVGALAIASGAPSTRRGTADEASLPTGDARCPPLQRGVALGTGLSLGALTGMLGIGGGFLALPILVRLQRVPVRAAAATASLVVGVAALVGLVAHLAVYHRAPLAAWALALPTCVVGGALGARVAERASGEGLKRATVLLLALLAVLTLLTLA</sequence>
<accession>A0A1H6FM81</accession>
<keyword evidence="8" id="KW-1185">Reference proteome</keyword>
<dbReference type="Pfam" id="PF01925">
    <property type="entry name" value="TauE"/>
    <property type="match status" value="1"/>
</dbReference>
<evidence type="ECO:0000256" key="2">
    <source>
        <dbReference type="ARBA" id="ARBA00009142"/>
    </source>
</evidence>
<name>A0A1H6FM81_THEAL</name>
<feature type="transmembrane region" description="Helical" evidence="6">
    <location>
        <begin position="38"/>
        <end position="58"/>
    </location>
</feature>
<organism evidence="7 8">
    <name type="scientific">Thermoleophilum album</name>
    <dbReference type="NCBI Taxonomy" id="29539"/>
    <lineage>
        <taxon>Bacteria</taxon>
        <taxon>Bacillati</taxon>
        <taxon>Actinomycetota</taxon>
        <taxon>Thermoleophilia</taxon>
        <taxon>Thermoleophilales</taxon>
        <taxon>Thermoleophilaceae</taxon>
        <taxon>Thermoleophilum</taxon>
    </lineage>
</organism>
<feature type="transmembrane region" description="Helical" evidence="6">
    <location>
        <begin position="6"/>
        <end position="31"/>
    </location>
</feature>
<dbReference type="PANTHER" id="PTHR43701">
    <property type="entry name" value="MEMBRANE TRANSPORTER PROTEIN MJ0441-RELATED"/>
    <property type="match status" value="1"/>
</dbReference>
<dbReference type="STRING" id="29539.SAMN02745716_0951"/>
<evidence type="ECO:0000256" key="5">
    <source>
        <dbReference type="ARBA" id="ARBA00023136"/>
    </source>
</evidence>
<feature type="transmembrane region" description="Helical" evidence="6">
    <location>
        <begin position="70"/>
        <end position="89"/>
    </location>
</feature>
<feature type="transmembrane region" description="Helical" evidence="6">
    <location>
        <begin position="241"/>
        <end position="257"/>
    </location>
</feature>
<evidence type="ECO:0000256" key="3">
    <source>
        <dbReference type="ARBA" id="ARBA00022692"/>
    </source>
</evidence>
<evidence type="ECO:0000256" key="6">
    <source>
        <dbReference type="RuleBase" id="RU363041"/>
    </source>
</evidence>
<proteinExistence type="inferred from homology"/>
<keyword evidence="3 6" id="KW-0812">Transmembrane</keyword>
<feature type="transmembrane region" description="Helical" evidence="6">
    <location>
        <begin position="149"/>
        <end position="171"/>
    </location>
</feature>
<comment type="subcellular location">
    <subcellularLocation>
        <location evidence="6">Cell membrane</location>
        <topology evidence="6">Multi-pass membrane protein</topology>
    </subcellularLocation>
    <subcellularLocation>
        <location evidence="1">Membrane</location>
        <topology evidence="1">Multi-pass membrane protein</topology>
    </subcellularLocation>
</comment>
<protein>
    <recommendedName>
        <fullName evidence="6">Probable membrane transporter protein</fullName>
    </recommendedName>
</protein>
<comment type="similarity">
    <text evidence="2 6">Belongs to the 4-toluene sulfonate uptake permease (TSUP) (TC 2.A.102) family.</text>
</comment>
<gene>
    <name evidence="7" type="ORF">SAMN02745716_0951</name>
</gene>
<feature type="transmembrane region" description="Helical" evidence="6">
    <location>
        <begin position="209"/>
        <end position="229"/>
    </location>
</feature>
<dbReference type="Proteomes" id="UP000222056">
    <property type="component" value="Unassembled WGS sequence"/>
</dbReference>
<keyword evidence="6" id="KW-1003">Cell membrane</keyword>
<reference evidence="8" key="1">
    <citation type="submission" date="2016-10" db="EMBL/GenBank/DDBJ databases">
        <authorList>
            <person name="Varghese N."/>
            <person name="Submissions S."/>
        </authorList>
    </citation>
    <scope>NUCLEOTIDE SEQUENCE [LARGE SCALE GENOMIC DNA]</scope>
    <source>
        <strain evidence="8">ATCC 35263</strain>
    </source>
</reference>